<proteinExistence type="predicted"/>
<evidence type="ECO:0000313" key="1">
    <source>
        <dbReference type="EMBL" id="KAA3460111.1"/>
    </source>
</evidence>
<name>A0A5B6UPS5_9ROSI</name>
<accession>A0A5B6UPS5</accession>
<sequence>MVEQARFLLSSFAFSHPIASLFLLNVPNECGIPSNTCFYFPFINDGIRSCSWRHVSLASNYR</sequence>
<dbReference type="EMBL" id="SMMG02000009">
    <property type="protein sequence ID" value="KAA3460111.1"/>
    <property type="molecule type" value="Genomic_DNA"/>
</dbReference>
<comment type="caution">
    <text evidence="1">The sequence shown here is derived from an EMBL/GenBank/DDBJ whole genome shotgun (WGS) entry which is preliminary data.</text>
</comment>
<gene>
    <name evidence="1" type="ORF">EPI10_026809</name>
</gene>
<evidence type="ECO:0000313" key="2">
    <source>
        <dbReference type="Proteomes" id="UP000325315"/>
    </source>
</evidence>
<reference evidence="2" key="1">
    <citation type="journal article" date="2019" name="Plant Biotechnol. J.">
        <title>Genome sequencing of the Australian wild diploid species Gossypium australe highlights disease resistance and delayed gland morphogenesis.</title>
        <authorList>
            <person name="Cai Y."/>
            <person name="Cai X."/>
            <person name="Wang Q."/>
            <person name="Wang P."/>
            <person name="Zhang Y."/>
            <person name="Cai C."/>
            <person name="Xu Y."/>
            <person name="Wang K."/>
            <person name="Zhou Z."/>
            <person name="Wang C."/>
            <person name="Geng S."/>
            <person name="Li B."/>
            <person name="Dong Q."/>
            <person name="Hou Y."/>
            <person name="Wang H."/>
            <person name="Ai P."/>
            <person name="Liu Z."/>
            <person name="Yi F."/>
            <person name="Sun M."/>
            <person name="An G."/>
            <person name="Cheng J."/>
            <person name="Zhang Y."/>
            <person name="Shi Q."/>
            <person name="Xie Y."/>
            <person name="Shi X."/>
            <person name="Chang Y."/>
            <person name="Huang F."/>
            <person name="Chen Y."/>
            <person name="Hong S."/>
            <person name="Mi L."/>
            <person name="Sun Q."/>
            <person name="Zhang L."/>
            <person name="Zhou B."/>
            <person name="Peng R."/>
            <person name="Zhang X."/>
            <person name="Liu F."/>
        </authorList>
    </citation>
    <scope>NUCLEOTIDE SEQUENCE [LARGE SCALE GENOMIC DNA]</scope>
    <source>
        <strain evidence="2">cv. PA1801</strain>
    </source>
</reference>
<protein>
    <submittedName>
        <fullName evidence="1">Uncharacterized protein</fullName>
    </submittedName>
</protein>
<organism evidence="1 2">
    <name type="scientific">Gossypium australe</name>
    <dbReference type="NCBI Taxonomy" id="47621"/>
    <lineage>
        <taxon>Eukaryota</taxon>
        <taxon>Viridiplantae</taxon>
        <taxon>Streptophyta</taxon>
        <taxon>Embryophyta</taxon>
        <taxon>Tracheophyta</taxon>
        <taxon>Spermatophyta</taxon>
        <taxon>Magnoliopsida</taxon>
        <taxon>eudicotyledons</taxon>
        <taxon>Gunneridae</taxon>
        <taxon>Pentapetalae</taxon>
        <taxon>rosids</taxon>
        <taxon>malvids</taxon>
        <taxon>Malvales</taxon>
        <taxon>Malvaceae</taxon>
        <taxon>Malvoideae</taxon>
        <taxon>Gossypium</taxon>
    </lineage>
</organism>
<keyword evidence="2" id="KW-1185">Reference proteome</keyword>
<dbReference type="AlphaFoldDB" id="A0A5B6UPS5"/>
<dbReference type="Proteomes" id="UP000325315">
    <property type="component" value="Unassembled WGS sequence"/>
</dbReference>